<proteinExistence type="predicted"/>
<name>A0A9P0LQ62_ACAOB</name>
<gene>
    <name evidence="4" type="ORF">ACAOBT_LOCUS24823</name>
</gene>
<evidence type="ECO:0000256" key="1">
    <source>
        <dbReference type="SAM" id="MobiDB-lite"/>
    </source>
</evidence>
<keyword evidence="3" id="KW-0732">Signal</keyword>
<feature type="signal peptide" evidence="3">
    <location>
        <begin position="1"/>
        <end position="23"/>
    </location>
</feature>
<dbReference type="EMBL" id="CAKOFQ010007356">
    <property type="protein sequence ID" value="CAH1999166.1"/>
    <property type="molecule type" value="Genomic_DNA"/>
</dbReference>
<keyword evidence="2" id="KW-0812">Transmembrane</keyword>
<evidence type="ECO:0000313" key="4">
    <source>
        <dbReference type="EMBL" id="CAH1999166.1"/>
    </source>
</evidence>
<keyword evidence="2" id="KW-0472">Membrane</keyword>
<keyword evidence="2" id="KW-1133">Transmembrane helix</keyword>
<dbReference type="AlphaFoldDB" id="A0A9P0LQ62"/>
<feature type="chain" id="PRO_5040472928" evidence="3">
    <location>
        <begin position="24"/>
        <end position="94"/>
    </location>
</feature>
<reference evidence="4" key="1">
    <citation type="submission" date="2022-03" db="EMBL/GenBank/DDBJ databases">
        <authorList>
            <person name="Sayadi A."/>
        </authorList>
    </citation>
    <scope>NUCLEOTIDE SEQUENCE</scope>
</reference>
<dbReference type="Proteomes" id="UP001152888">
    <property type="component" value="Unassembled WGS sequence"/>
</dbReference>
<evidence type="ECO:0000313" key="5">
    <source>
        <dbReference type="Proteomes" id="UP001152888"/>
    </source>
</evidence>
<keyword evidence="5" id="KW-1185">Reference proteome</keyword>
<sequence>MKIPVRVLVLAVVTFAVLSVATGDAPAAAAAPGAAAAPAAAGAPGAGAAPEAPAATPPPGTTTKSGADRLVLTPWYHLLTFTGMSMALLLASKA</sequence>
<accession>A0A9P0LQ62</accession>
<protein>
    <submittedName>
        <fullName evidence="4">Uncharacterized protein</fullName>
    </submittedName>
</protein>
<evidence type="ECO:0000256" key="2">
    <source>
        <dbReference type="SAM" id="Phobius"/>
    </source>
</evidence>
<feature type="transmembrane region" description="Helical" evidence="2">
    <location>
        <begin position="74"/>
        <end position="91"/>
    </location>
</feature>
<feature type="region of interest" description="Disordered" evidence="1">
    <location>
        <begin position="38"/>
        <end position="67"/>
    </location>
</feature>
<evidence type="ECO:0000256" key="3">
    <source>
        <dbReference type="SAM" id="SignalP"/>
    </source>
</evidence>
<comment type="caution">
    <text evidence="4">The sequence shown here is derived from an EMBL/GenBank/DDBJ whole genome shotgun (WGS) entry which is preliminary data.</text>
</comment>
<feature type="compositionally biased region" description="Low complexity" evidence="1">
    <location>
        <begin position="38"/>
        <end position="54"/>
    </location>
</feature>
<organism evidence="4 5">
    <name type="scientific">Acanthoscelides obtectus</name>
    <name type="common">Bean weevil</name>
    <name type="synonym">Bruchus obtectus</name>
    <dbReference type="NCBI Taxonomy" id="200917"/>
    <lineage>
        <taxon>Eukaryota</taxon>
        <taxon>Metazoa</taxon>
        <taxon>Ecdysozoa</taxon>
        <taxon>Arthropoda</taxon>
        <taxon>Hexapoda</taxon>
        <taxon>Insecta</taxon>
        <taxon>Pterygota</taxon>
        <taxon>Neoptera</taxon>
        <taxon>Endopterygota</taxon>
        <taxon>Coleoptera</taxon>
        <taxon>Polyphaga</taxon>
        <taxon>Cucujiformia</taxon>
        <taxon>Chrysomeloidea</taxon>
        <taxon>Chrysomelidae</taxon>
        <taxon>Bruchinae</taxon>
        <taxon>Bruchini</taxon>
        <taxon>Acanthoscelides</taxon>
    </lineage>
</organism>